<keyword evidence="1" id="KW-0812">Transmembrane</keyword>
<gene>
    <name evidence="2" type="ORF">DLJ74_09300</name>
</gene>
<keyword evidence="1" id="KW-1133">Transmembrane helix</keyword>
<dbReference type="AlphaFoldDB" id="A0A317L181"/>
<comment type="caution">
    <text evidence="2">The sequence shown here is derived from an EMBL/GenBank/DDBJ whole genome shotgun (WGS) entry which is preliminary data.</text>
</comment>
<reference evidence="2 3" key="1">
    <citation type="submission" date="2018-05" db="EMBL/GenBank/DDBJ databases">
        <title>Genomic analysis of Gracilibacillus dipsosauri DD1 reveals novel features of a salt-tolerant amylase.</title>
        <authorList>
            <person name="Deutch C.E."/>
            <person name="Yang S."/>
        </authorList>
    </citation>
    <scope>NUCLEOTIDE SEQUENCE [LARGE SCALE GENOMIC DNA]</scope>
    <source>
        <strain evidence="2 3">DD1</strain>
    </source>
</reference>
<sequence length="75" mass="8936">MTDFKDDQASSLRQLVDEHNSQMERDQISTFPPRSTVHRRIKRKNNPFLFIRILLIAFIVIIITTIIFSLMEKNF</sequence>
<keyword evidence="1" id="KW-0472">Membrane</keyword>
<keyword evidence="3" id="KW-1185">Reference proteome</keyword>
<evidence type="ECO:0000256" key="1">
    <source>
        <dbReference type="SAM" id="Phobius"/>
    </source>
</evidence>
<protein>
    <submittedName>
        <fullName evidence="2">Uncharacterized protein</fullName>
    </submittedName>
</protein>
<evidence type="ECO:0000313" key="3">
    <source>
        <dbReference type="Proteomes" id="UP000245624"/>
    </source>
</evidence>
<dbReference type="RefSeq" id="WP_054859346.1">
    <property type="nucleotide sequence ID" value="NZ_JAJUIE010000002.1"/>
</dbReference>
<accession>A0A317L181</accession>
<evidence type="ECO:0000313" key="2">
    <source>
        <dbReference type="EMBL" id="PWU68618.1"/>
    </source>
</evidence>
<feature type="transmembrane region" description="Helical" evidence="1">
    <location>
        <begin position="49"/>
        <end position="71"/>
    </location>
</feature>
<name>A0A317L181_9BACI</name>
<dbReference type="EMBL" id="QGTD01000008">
    <property type="protein sequence ID" value="PWU68618.1"/>
    <property type="molecule type" value="Genomic_DNA"/>
</dbReference>
<organism evidence="2 3">
    <name type="scientific">Gracilibacillus dipsosauri</name>
    <dbReference type="NCBI Taxonomy" id="178340"/>
    <lineage>
        <taxon>Bacteria</taxon>
        <taxon>Bacillati</taxon>
        <taxon>Bacillota</taxon>
        <taxon>Bacilli</taxon>
        <taxon>Bacillales</taxon>
        <taxon>Bacillaceae</taxon>
        <taxon>Gracilibacillus</taxon>
    </lineage>
</organism>
<dbReference type="Proteomes" id="UP000245624">
    <property type="component" value="Unassembled WGS sequence"/>
</dbReference>
<proteinExistence type="predicted"/>